<dbReference type="GO" id="GO:0032357">
    <property type="term" value="F:oxidized purine DNA binding"/>
    <property type="evidence" value="ECO:0007669"/>
    <property type="project" value="TreeGrafter"/>
</dbReference>
<dbReference type="NCBIfam" id="TIGR01084">
    <property type="entry name" value="mutY"/>
    <property type="match status" value="1"/>
</dbReference>
<evidence type="ECO:0000256" key="13">
    <source>
        <dbReference type="ARBA" id="ARBA00023295"/>
    </source>
</evidence>
<dbReference type="InterPro" id="IPR003651">
    <property type="entry name" value="Endonuclease3_FeS-loop_motif"/>
</dbReference>
<dbReference type="Proteomes" id="UP000011021">
    <property type="component" value="Unassembled WGS sequence"/>
</dbReference>
<dbReference type="GO" id="GO:0035485">
    <property type="term" value="F:adenine/guanine mispair binding"/>
    <property type="evidence" value="ECO:0007669"/>
    <property type="project" value="TreeGrafter"/>
</dbReference>
<evidence type="ECO:0000256" key="14">
    <source>
        <dbReference type="RuleBase" id="RU365096"/>
    </source>
</evidence>
<proteinExistence type="inferred from homology"/>
<evidence type="ECO:0000256" key="4">
    <source>
        <dbReference type="ARBA" id="ARBA00012045"/>
    </source>
</evidence>
<dbReference type="InterPro" id="IPR011257">
    <property type="entry name" value="DNA_glycosylase"/>
</dbReference>
<sequence length="397" mass="42985">MPYDAASMAHDNTLNLAPALIRWQRRHGRHHLPWQKTRLELGTPAGGAAVLRDPYRVWLSEVMLQQTQVATVIPYFEAFLRAFPTVNDLAAADAEQVMGLWAGLGYYSRARNLHAAARQVAEAGGAFPQTAQGLEALPGVGRSTAAAIAVFAFGERAAILDGNVKRVLSRVFAVEGDPAGSATLARLWAHAEAELPPEGAPAADLIDYTQGLMDLGAMVCTRSRPDCGQCPLAALCQARQQGEPERYPQARRKKTVPVRAVNLLWVEDAQRQVLLQARPDSGLWGGLWSLPEWPGEVPEGWQAVGSFSHVFTHFRMEATVWAPPVDVVRRAMADQAPASGAEGGIKAEPDALAKALPLPEQQRWLVPSALEGAPLPSPIRRWLQGQVLQPELISASA</sequence>
<feature type="domain" description="HhH-GPD" evidence="15">
    <location>
        <begin position="63"/>
        <end position="218"/>
    </location>
</feature>
<evidence type="ECO:0000313" key="16">
    <source>
        <dbReference type="EMBL" id="EFV93612.1"/>
    </source>
</evidence>
<dbReference type="EMBL" id="AEQP01000024">
    <property type="protein sequence ID" value="EFV93612.1"/>
    <property type="molecule type" value="Genomic_DNA"/>
</dbReference>
<dbReference type="CDD" id="cd03431">
    <property type="entry name" value="NUDIX_DNA_Glycosylase_C-MutY"/>
    <property type="match status" value="1"/>
</dbReference>
<dbReference type="GO" id="GO:0000701">
    <property type="term" value="F:purine-specific mismatch base pair DNA N-glycosylase activity"/>
    <property type="evidence" value="ECO:0007669"/>
    <property type="project" value="UniProtKB-EC"/>
</dbReference>
<keyword evidence="6" id="KW-0004">4Fe-4S</keyword>
<dbReference type="Pfam" id="PF14815">
    <property type="entry name" value="NUDIX_4"/>
    <property type="match status" value="1"/>
</dbReference>
<evidence type="ECO:0000259" key="15">
    <source>
        <dbReference type="SMART" id="SM00478"/>
    </source>
</evidence>
<dbReference type="Gene3D" id="1.10.1670.10">
    <property type="entry name" value="Helix-hairpin-Helix base-excision DNA repair enzymes (C-terminal)"/>
    <property type="match status" value="1"/>
</dbReference>
<dbReference type="FunFam" id="1.10.340.30:FF:000002">
    <property type="entry name" value="Adenine DNA glycosylase"/>
    <property type="match status" value="1"/>
</dbReference>
<evidence type="ECO:0000256" key="7">
    <source>
        <dbReference type="ARBA" id="ARBA00022723"/>
    </source>
</evidence>
<keyword evidence="9 16" id="KW-0378">Hydrolase</keyword>
<dbReference type="GO" id="GO:0051539">
    <property type="term" value="F:4 iron, 4 sulfur cluster binding"/>
    <property type="evidence" value="ECO:0007669"/>
    <property type="project" value="UniProtKB-UniRule"/>
</dbReference>
<comment type="cofactor">
    <cofactor evidence="14">
        <name>[4Fe-4S] cluster</name>
        <dbReference type="ChEBI" id="CHEBI:49883"/>
    </cofactor>
    <text evidence="14">Binds 1 [4Fe-4S] cluster.</text>
</comment>
<dbReference type="GO" id="GO:0034039">
    <property type="term" value="F:8-oxo-7,8-dihydroguanine DNA N-glycosylase activity"/>
    <property type="evidence" value="ECO:0007669"/>
    <property type="project" value="TreeGrafter"/>
</dbReference>
<dbReference type="SMART" id="SM00525">
    <property type="entry name" value="FES"/>
    <property type="match status" value="1"/>
</dbReference>
<dbReference type="HOGENOM" id="CLU_012862_0_2_4"/>
<dbReference type="PANTHER" id="PTHR42944">
    <property type="entry name" value="ADENINE DNA GLYCOSYLASE"/>
    <property type="match status" value="1"/>
</dbReference>
<evidence type="ECO:0000256" key="6">
    <source>
        <dbReference type="ARBA" id="ARBA00022485"/>
    </source>
</evidence>
<dbReference type="InterPro" id="IPR044298">
    <property type="entry name" value="MIG/MutY"/>
</dbReference>
<dbReference type="Pfam" id="PF10576">
    <property type="entry name" value="EndIII_4Fe-2S"/>
    <property type="match status" value="1"/>
</dbReference>
<evidence type="ECO:0000256" key="3">
    <source>
        <dbReference type="ARBA" id="ARBA00008343"/>
    </source>
</evidence>
<dbReference type="Gene3D" id="3.90.79.10">
    <property type="entry name" value="Nucleoside Triphosphate Pyrophosphohydrolase"/>
    <property type="match status" value="1"/>
</dbReference>
<evidence type="ECO:0000313" key="17">
    <source>
        <dbReference type="Proteomes" id="UP000011021"/>
    </source>
</evidence>
<dbReference type="PANTHER" id="PTHR42944:SF1">
    <property type="entry name" value="ADENINE DNA GLYCOSYLASE"/>
    <property type="match status" value="1"/>
</dbReference>
<evidence type="ECO:0000256" key="2">
    <source>
        <dbReference type="ARBA" id="ARBA00002933"/>
    </source>
</evidence>
<evidence type="ECO:0000256" key="8">
    <source>
        <dbReference type="ARBA" id="ARBA00022763"/>
    </source>
</evidence>
<dbReference type="GO" id="GO:0006284">
    <property type="term" value="P:base-excision repair"/>
    <property type="evidence" value="ECO:0007669"/>
    <property type="project" value="UniProtKB-UniRule"/>
</dbReference>
<comment type="catalytic activity">
    <reaction evidence="1 14">
        <text>Hydrolyzes free adenine bases from 7,8-dihydro-8-oxoguanine:adenine mismatched double-stranded DNA, leaving an apurinic site.</text>
        <dbReference type="EC" id="3.2.2.31"/>
    </reaction>
</comment>
<keyword evidence="17" id="KW-1185">Reference proteome</keyword>
<comment type="caution">
    <text evidence="16">The sequence shown here is derived from an EMBL/GenBank/DDBJ whole genome shotgun (WGS) entry which is preliminary data.</text>
</comment>
<keyword evidence="7" id="KW-0479">Metal-binding</keyword>
<dbReference type="PROSITE" id="PS01155">
    <property type="entry name" value="ENDONUCLEASE_III_2"/>
    <property type="match status" value="1"/>
</dbReference>
<dbReference type="InterPro" id="IPR015797">
    <property type="entry name" value="NUDIX_hydrolase-like_dom_sf"/>
</dbReference>
<dbReference type="Gene3D" id="1.10.340.30">
    <property type="entry name" value="Hypothetical protein, domain 2"/>
    <property type="match status" value="1"/>
</dbReference>
<dbReference type="AlphaFoldDB" id="E7S0V6"/>
<keyword evidence="12" id="KW-0234">DNA repair</keyword>
<comment type="function">
    <text evidence="2">Adenine glycosylase active on G-A mispairs. MutY also corrects error-prone DNA synthesis past GO lesions which are due to the oxidatively damaged form of guanine: 7,8-dihydro-8-oxoguanine (8-oxo-dGTP).</text>
</comment>
<accession>E7S0V6</accession>
<protein>
    <recommendedName>
        <fullName evidence="5 14">Adenine DNA glycosylase</fullName>
        <ecNumber evidence="4 14">3.2.2.31</ecNumber>
    </recommendedName>
</protein>
<evidence type="ECO:0000256" key="5">
    <source>
        <dbReference type="ARBA" id="ARBA00022023"/>
    </source>
</evidence>
<evidence type="ECO:0000256" key="10">
    <source>
        <dbReference type="ARBA" id="ARBA00023004"/>
    </source>
</evidence>
<gene>
    <name evidence="16" type="primary">mutY</name>
    <name evidence="16" type="ORF">HMPREF0551_2508</name>
</gene>
<dbReference type="SUPFAM" id="SSF48150">
    <property type="entry name" value="DNA-glycosylase"/>
    <property type="match status" value="1"/>
</dbReference>
<dbReference type="InterPro" id="IPR005760">
    <property type="entry name" value="A/G_AdeGlyc_MutY"/>
</dbReference>
<dbReference type="eggNOG" id="COG1194">
    <property type="taxonomic scope" value="Bacteria"/>
</dbReference>
<comment type="similarity">
    <text evidence="3 14">Belongs to the Nth/MutY family.</text>
</comment>
<dbReference type="GO" id="GO:0046872">
    <property type="term" value="F:metal ion binding"/>
    <property type="evidence" value="ECO:0007669"/>
    <property type="project" value="UniProtKB-UniRule"/>
</dbReference>
<dbReference type="CDD" id="cd00056">
    <property type="entry name" value="ENDO3c"/>
    <property type="match status" value="1"/>
</dbReference>
<dbReference type="SMART" id="SM00478">
    <property type="entry name" value="ENDO3c"/>
    <property type="match status" value="1"/>
</dbReference>
<name>E7S0V6_9BURK</name>
<dbReference type="InterPro" id="IPR004036">
    <property type="entry name" value="Endonuclease-III-like_CS2"/>
</dbReference>
<dbReference type="InterPro" id="IPR023170">
    <property type="entry name" value="HhH_base_excis_C"/>
</dbReference>
<dbReference type="InterPro" id="IPR003265">
    <property type="entry name" value="HhH-GPD_domain"/>
</dbReference>
<evidence type="ECO:0000256" key="12">
    <source>
        <dbReference type="ARBA" id="ARBA00023204"/>
    </source>
</evidence>
<evidence type="ECO:0000256" key="1">
    <source>
        <dbReference type="ARBA" id="ARBA00000843"/>
    </source>
</evidence>
<keyword evidence="10 14" id="KW-0408">Iron</keyword>
<dbReference type="SUPFAM" id="SSF55811">
    <property type="entry name" value="Nudix"/>
    <property type="match status" value="1"/>
</dbReference>
<keyword evidence="13 14" id="KW-0326">Glycosidase</keyword>
<reference evidence="16 17" key="1">
    <citation type="submission" date="2010-12" db="EMBL/GenBank/DDBJ databases">
        <authorList>
            <person name="Muzny D."/>
            <person name="Qin X."/>
            <person name="Deng J."/>
            <person name="Jiang H."/>
            <person name="Liu Y."/>
            <person name="Qu J."/>
            <person name="Song X.-Z."/>
            <person name="Zhang L."/>
            <person name="Thornton R."/>
            <person name="Coyle M."/>
            <person name="Francisco L."/>
            <person name="Jackson L."/>
            <person name="Javaid M."/>
            <person name="Korchina V."/>
            <person name="Kovar C."/>
            <person name="Mata R."/>
            <person name="Mathew T."/>
            <person name="Ngo R."/>
            <person name="Nguyen L."/>
            <person name="Nguyen N."/>
            <person name="Okwuonu G."/>
            <person name="Ongeri F."/>
            <person name="Pham C."/>
            <person name="Simmons D."/>
            <person name="Wilczek-Boney K."/>
            <person name="Hale W."/>
            <person name="Jakkamsetti A."/>
            <person name="Pham P."/>
            <person name="Ruth R."/>
            <person name="San Lucas F."/>
            <person name="Warren J."/>
            <person name="Zhang J."/>
            <person name="Zhao Z."/>
            <person name="Zhou C."/>
            <person name="Zhu D."/>
            <person name="Lee S."/>
            <person name="Bess C."/>
            <person name="Blankenburg K."/>
            <person name="Forbes L."/>
            <person name="Fu Q."/>
            <person name="Gubbala S."/>
            <person name="Hirani K."/>
            <person name="Jayaseelan J.C."/>
            <person name="Lara F."/>
            <person name="Munidasa M."/>
            <person name="Palculict T."/>
            <person name="Patil S."/>
            <person name="Pu L.-L."/>
            <person name="Saada N."/>
            <person name="Tang L."/>
            <person name="Weissenberger G."/>
            <person name="Zhu Y."/>
            <person name="Hemphill L."/>
            <person name="Shang Y."/>
            <person name="Youmans B."/>
            <person name="Ayvaz T."/>
            <person name="Ross M."/>
            <person name="Santibanez J."/>
            <person name="Aqrawi P."/>
            <person name="Gross S."/>
            <person name="Joshi V."/>
            <person name="Fowler G."/>
            <person name="Nazareth L."/>
            <person name="Reid J."/>
            <person name="Worley K."/>
            <person name="Petrosino J."/>
            <person name="Highlander S."/>
            <person name="Gibbs R."/>
        </authorList>
    </citation>
    <scope>NUCLEOTIDE SEQUENCE [LARGE SCALE GENOMIC DNA]</scope>
    <source>
        <strain evidence="16 17">ATCC 51599</strain>
    </source>
</reference>
<evidence type="ECO:0000256" key="9">
    <source>
        <dbReference type="ARBA" id="ARBA00022801"/>
    </source>
</evidence>
<dbReference type="Pfam" id="PF00730">
    <property type="entry name" value="HhH-GPD"/>
    <property type="match status" value="1"/>
</dbReference>
<dbReference type="EC" id="3.2.2.31" evidence="4 14"/>
<evidence type="ECO:0000256" key="11">
    <source>
        <dbReference type="ARBA" id="ARBA00023014"/>
    </source>
</evidence>
<dbReference type="STRING" id="887898.HMPREF0551_2508"/>
<dbReference type="InterPro" id="IPR029119">
    <property type="entry name" value="MutY_C"/>
</dbReference>
<organism evidence="16 17">
    <name type="scientific">Lautropia mirabilis ATCC 51599</name>
    <dbReference type="NCBI Taxonomy" id="887898"/>
    <lineage>
        <taxon>Bacteria</taxon>
        <taxon>Pseudomonadati</taxon>
        <taxon>Pseudomonadota</taxon>
        <taxon>Betaproteobacteria</taxon>
        <taxon>Burkholderiales</taxon>
        <taxon>Burkholderiaceae</taxon>
        <taxon>Lautropia</taxon>
    </lineage>
</organism>
<keyword evidence="8 14" id="KW-0227">DNA damage</keyword>
<dbReference type="GO" id="GO:0006298">
    <property type="term" value="P:mismatch repair"/>
    <property type="evidence" value="ECO:0007669"/>
    <property type="project" value="TreeGrafter"/>
</dbReference>
<keyword evidence="11" id="KW-0411">Iron-sulfur</keyword>